<gene>
    <name evidence="2" type="ORF">GCM10008015_27510</name>
</gene>
<feature type="transmembrane region" description="Helical" evidence="1">
    <location>
        <begin position="9"/>
        <end position="29"/>
    </location>
</feature>
<organism evidence="2 3">
    <name type="scientific">Flavobacterium palustre</name>
    <dbReference type="NCBI Taxonomy" id="1476463"/>
    <lineage>
        <taxon>Bacteria</taxon>
        <taxon>Pseudomonadati</taxon>
        <taxon>Bacteroidota</taxon>
        <taxon>Flavobacteriia</taxon>
        <taxon>Flavobacteriales</taxon>
        <taxon>Flavobacteriaceae</taxon>
        <taxon>Flavobacterium</taxon>
    </lineage>
</organism>
<sequence>MKEKIVRSFGWISAVFYSIMALITFLILIYESLEITAFLTLAIFIGMAVTGWNARTFGLNDFKHKLIIKLTAIFSLIFGCVFAFLSPFIFSKSYGIGDSYEPIIVLIVMFLPSIISSLAILIKYKVQIN</sequence>
<evidence type="ECO:0000313" key="2">
    <source>
        <dbReference type="EMBL" id="GGA85254.1"/>
    </source>
</evidence>
<comment type="caution">
    <text evidence="2">The sequence shown here is derived from an EMBL/GenBank/DDBJ whole genome shotgun (WGS) entry which is preliminary data.</text>
</comment>
<reference evidence="3" key="1">
    <citation type="journal article" date="2019" name="Int. J. Syst. Evol. Microbiol.">
        <title>The Global Catalogue of Microorganisms (GCM) 10K type strain sequencing project: providing services to taxonomists for standard genome sequencing and annotation.</title>
        <authorList>
            <consortium name="The Broad Institute Genomics Platform"/>
            <consortium name="The Broad Institute Genome Sequencing Center for Infectious Disease"/>
            <person name="Wu L."/>
            <person name="Ma J."/>
        </authorList>
    </citation>
    <scope>NUCLEOTIDE SEQUENCE [LARGE SCALE GENOMIC DNA]</scope>
    <source>
        <strain evidence="3">CGMCC 1.12811</strain>
    </source>
</reference>
<accession>A0ABQ1HQP1</accession>
<protein>
    <submittedName>
        <fullName evidence="2">Uncharacterized protein</fullName>
    </submittedName>
</protein>
<keyword evidence="3" id="KW-1185">Reference proteome</keyword>
<evidence type="ECO:0000256" key="1">
    <source>
        <dbReference type="SAM" id="Phobius"/>
    </source>
</evidence>
<dbReference type="Proteomes" id="UP000658793">
    <property type="component" value="Unassembled WGS sequence"/>
</dbReference>
<keyword evidence="1" id="KW-0812">Transmembrane</keyword>
<feature type="transmembrane region" description="Helical" evidence="1">
    <location>
        <begin position="35"/>
        <end position="54"/>
    </location>
</feature>
<evidence type="ECO:0000313" key="3">
    <source>
        <dbReference type="Proteomes" id="UP000658793"/>
    </source>
</evidence>
<dbReference type="EMBL" id="BMGA01000008">
    <property type="protein sequence ID" value="GGA85254.1"/>
    <property type="molecule type" value="Genomic_DNA"/>
</dbReference>
<feature type="transmembrane region" description="Helical" evidence="1">
    <location>
        <begin position="102"/>
        <end position="122"/>
    </location>
</feature>
<name>A0ABQ1HQP1_9FLAO</name>
<dbReference type="RefSeq" id="WP_188494981.1">
    <property type="nucleotide sequence ID" value="NZ_BMGA01000008.1"/>
</dbReference>
<feature type="transmembrane region" description="Helical" evidence="1">
    <location>
        <begin position="66"/>
        <end position="90"/>
    </location>
</feature>
<keyword evidence="1" id="KW-1133">Transmembrane helix</keyword>
<proteinExistence type="predicted"/>
<keyword evidence="1" id="KW-0472">Membrane</keyword>